<sequence>VLYKAQTLQTILESMKNTVNINGQIRTHDLQNTRQMCNNLATVVGYATSSDLLKYNFLQAQVVDQQFLFHAVGFYIFSTQDSPILKYMAWILD</sequence>
<name>A0A0B7AMF0_9EUPU</name>
<proteinExistence type="predicted"/>
<gene>
    <name evidence="1" type="primary">ORF128936</name>
</gene>
<feature type="non-terminal residue" evidence="1">
    <location>
        <position position="1"/>
    </location>
</feature>
<accession>A0A0B7AMF0</accession>
<reference evidence="1" key="1">
    <citation type="submission" date="2014-12" db="EMBL/GenBank/DDBJ databases">
        <title>Insight into the proteome of Arion vulgaris.</title>
        <authorList>
            <person name="Aradska J."/>
            <person name="Bulat T."/>
            <person name="Smidak R."/>
            <person name="Sarate P."/>
            <person name="Gangsoo J."/>
            <person name="Sialana F."/>
            <person name="Bilban M."/>
            <person name="Lubec G."/>
        </authorList>
    </citation>
    <scope>NUCLEOTIDE SEQUENCE</scope>
    <source>
        <tissue evidence="1">Skin</tissue>
    </source>
</reference>
<dbReference type="EMBL" id="HACG01035103">
    <property type="protein sequence ID" value="CEK81968.1"/>
    <property type="molecule type" value="Transcribed_RNA"/>
</dbReference>
<protein>
    <submittedName>
        <fullName evidence="1">Uncharacterized protein</fullName>
    </submittedName>
</protein>
<dbReference type="AlphaFoldDB" id="A0A0B7AMF0"/>
<evidence type="ECO:0000313" key="1">
    <source>
        <dbReference type="EMBL" id="CEK81968.1"/>
    </source>
</evidence>
<organism evidence="1">
    <name type="scientific">Arion vulgaris</name>
    <dbReference type="NCBI Taxonomy" id="1028688"/>
    <lineage>
        <taxon>Eukaryota</taxon>
        <taxon>Metazoa</taxon>
        <taxon>Spiralia</taxon>
        <taxon>Lophotrochozoa</taxon>
        <taxon>Mollusca</taxon>
        <taxon>Gastropoda</taxon>
        <taxon>Heterobranchia</taxon>
        <taxon>Euthyneura</taxon>
        <taxon>Panpulmonata</taxon>
        <taxon>Eupulmonata</taxon>
        <taxon>Stylommatophora</taxon>
        <taxon>Helicina</taxon>
        <taxon>Arionoidea</taxon>
        <taxon>Arionidae</taxon>
        <taxon>Arion</taxon>
    </lineage>
</organism>